<dbReference type="PROSITE" id="PS50181">
    <property type="entry name" value="FBOX"/>
    <property type="match status" value="1"/>
</dbReference>
<dbReference type="InterPro" id="IPR001810">
    <property type="entry name" value="F-box_dom"/>
</dbReference>
<evidence type="ECO:0000313" key="3">
    <source>
        <dbReference type="EMBL" id="CAH8383014.1"/>
    </source>
</evidence>
<evidence type="ECO:0000313" key="4">
    <source>
        <dbReference type="Proteomes" id="UP001642260"/>
    </source>
</evidence>
<dbReference type="InterPro" id="IPR036047">
    <property type="entry name" value="F-box-like_dom_sf"/>
</dbReference>
<gene>
    <name evidence="3" type="ORF">ERUC_LOCUS35497</name>
</gene>
<keyword evidence="4" id="KW-1185">Reference proteome</keyword>
<feature type="domain" description="F-box" evidence="2">
    <location>
        <begin position="199"/>
        <end position="245"/>
    </location>
</feature>
<protein>
    <recommendedName>
        <fullName evidence="2">F-box domain-containing protein</fullName>
    </recommendedName>
</protein>
<dbReference type="EMBL" id="CAKOAT010571820">
    <property type="protein sequence ID" value="CAH8383014.1"/>
    <property type="molecule type" value="Genomic_DNA"/>
</dbReference>
<accession>A0ABC8LHI0</accession>
<reference evidence="3 4" key="1">
    <citation type="submission" date="2022-03" db="EMBL/GenBank/DDBJ databases">
        <authorList>
            <person name="Macdonald S."/>
            <person name="Ahmed S."/>
            <person name="Newling K."/>
        </authorList>
    </citation>
    <scope>NUCLEOTIDE SEQUENCE [LARGE SCALE GENOMIC DNA]</scope>
</reference>
<sequence length="335" mass="38292">MRTHETSETTIPELCQLINSIIETLPPLGEPHQTGDTSLMDGPDPTEAGTKRLTEPLFLKKILLENSGDHTNELTTLALSVHAVMLESGFVWFNPNSSDNKFSFSKELLSVTLKYTLPKLVEFVTVTFQSLSHDKVVVYGSFNGNVRRVYLDKTRVFDILKLDEEVIYKEVFMFWRMVKEGLVTPLLISLCDKSGLELPPCFMFLPTELKRKIVKSLTGASLAKMACVCRETRRMASSNALWKQKIWEEARHLVTVDGGRGSVNWKSKFACFWIRYQQKLSPVIQQHVPDTFESIVMSIRRNRLPRDPDSFEMFNGDDDLHDHLQMRRFSPGGQS</sequence>
<dbReference type="PANTHER" id="PTHR47602:SF2">
    <property type="entry name" value="F-BOX PROTEIN SKIP22"/>
    <property type="match status" value="1"/>
</dbReference>
<dbReference type="Proteomes" id="UP001642260">
    <property type="component" value="Unassembled WGS sequence"/>
</dbReference>
<evidence type="ECO:0000256" key="1">
    <source>
        <dbReference type="SAM" id="MobiDB-lite"/>
    </source>
</evidence>
<proteinExistence type="predicted"/>
<comment type="caution">
    <text evidence="3">The sequence shown here is derived from an EMBL/GenBank/DDBJ whole genome shotgun (WGS) entry which is preliminary data.</text>
</comment>
<dbReference type="CDD" id="cd22165">
    <property type="entry name" value="F-box_AtSKIP22-like"/>
    <property type="match status" value="1"/>
</dbReference>
<dbReference type="Gene3D" id="3.40.1000.30">
    <property type="match status" value="1"/>
</dbReference>
<evidence type="ECO:0000259" key="2">
    <source>
        <dbReference type="PROSITE" id="PS50181"/>
    </source>
</evidence>
<feature type="region of interest" description="Disordered" evidence="1">
    <location>
        <begin position="26"/>
        <end position="50"/>
    </location>
</feature>
<organism evidence="3 4">
    <name type="scientific">Eruca vesicaria subsp. sativa</name>
    <name type="common">Garden rocket</name>
    <name type="synonym">Eruca sativa</name>
    <dbReference type="NCBI Taxonomy" id="29727"/>
    <lineage>
        <taxon>Eukaryota</taxon>
        <taxon>Viridiplantae</taxon>
        <taxon>Streptophyta</taxon>
        <taxon>Embryophyta</taxon>
        <taxon>Tracheophyta</taxon>
        <taxon>Spermatophyta</taxon>
        <taxon>Magnoliopsida</taxon>
        <taxon>eudicotyledons</taxon>
        <taxon>Gunneridae</taxon>
        <taxon>Pentapetalae</taxon>
        <taxon>rosids</taxon>
        <taxon>malvids</taxon>
        <taxon>Brassicales</taxon>
        <taxon>Brassicaceae</taxon>
        <taxon>Brassiceae</taxon>
        <taxon>Eruca</taxon>
    </lineage>
</organism>
<dbReference type="PANTHER" id="PTHR47602">
    <property type="entry name" value="F-BOX PROTEIN SKIP22"/>
    <property type="match status" value="1"/>
</dbReference>
<dbReference type="Pfam" id="PF12937">
    <property type="entry name" value="F-box-like"/>
    <property type="match status" value="1"/>
</dbReference>
<dbReference type="Gene3D" id="1.20.1280.50">
    <property type="match status" value="1"/>
</dbReference>
<dbReference type="SUPFAM" id="SSF81383">
    <property type="entry name" value="F-box domain"/>
    <property type="match status" value="1"/>
</dbReference>
<name>A0ABC8LHI0_ERUVS</name>
<dbReference type="AlphaFoldDB" id="A0ABC8LHI0"/>